<sequence length="394" mass="45591">MSKKLFQHRSLALAMPRTSTAIFNSRRADWDFRGVKEPSIVYNCRSDTEKLLPVDDILLSTTYLIGKPWTFSIMYGCPLEFTDDIIGQFKRFKRFVFHPLIVPMIFVEYERKRFIKALNMNGTKLTQRIMDLENRLDADREHARRPNPETNREMTERDCEGTKLWVEVSGLKIGLESLRKVLLSVEEQSQTFHDLRLRPDMDDTREMIRDSMTSDRISSRLQEIMTEIESKIKTCEGLLSGMALAIQVEWNYHTRRDAKANIIIAHASKQDSTQMRLISLVGMIFLPGTFLATLFSMSFFRWIPDDSAEIMSPWIAVYFGLTAIITGVTIWRWKTWKAKDDQGIEDFISQVIDRNDVEKGSTGPGDSRRSRISKEASNSNSIEMQEIKDQQATC</sequence>
<comment type="caution">
    <text evidence="3">The sequence shown here is derived from an EMBL/GenBank/DDBJ whole genome shotgun (WGS) entry which is preliminary data.</text>
</comment>
<keyword evidence="2" id="KW-0472">Membrane</keyword>
<reference evidence="3 4" key="1">
    <citation type="submission" date="2024-02" db="EMBL/GenBank/DDBJ databases">
        <title>First draft genome assembly of two strains of Seiridium cardinale.</title>
        <authorList>
            <person name="Emiliani G."/>
            <person name="Scali E."/>
        </authorList>
    </citation>
    <scope>NUCLEOTIDE SEQUENCE [LARGE SCALE GENOMIC DNA]</scope>
    <source>
        <strain evidence="3 4">BM-138-000479</strain>
    </source>
</reference>
<name>A0ABR2Y2W3_9PEZI</name>
<accession>A0ABR2Y2W3</accession>
<dbReference type="Gene3D" id="1.20.58.340">
    <property type="entry name" value="Magnesium transport protein CorA, transmembrane region"/>
    <property type="match status" value="1"/>
</dbReference>
<feature type="compositionally biased region" description="Basic and acidic residues" evidence="1">
    <location>
        <begin position="385"/>
        <end position="394"/>
    </location>
</feature>
<evidence type="ECO:0000313" key="3">
    <source>
        <dbReference type="EMBL" id="KAK9780387.1"/>
    </source>
</evidence>
<gene>
    <name evidence="3" type="ORF">SCAR479_02502</name>
</gene>
<feature type="transmembrane region" description="Helical" evidence="2">
    <location>
        <begin position="315"/>
        <end position="333"/>
    </location>
</feature>
<evidence type="ECO:0000313" key="4">
    <source>
        <dbReference type="Proteomes" id="UP001465668"/>
    </source>
</evidence>
<protein>
    <recommendedName>
        <fullName evidence="5">Magnesium transporter</fullName>
    </recommendedName>
</protein>
<keyword evidence="2" id="KW-0812">Transmembrane</keyword>
<evidence type="ECO:0008006" key="5">
    <source>
        <dbReference type="Google" id="ProtNLM"/>
    </source>
</evidence>
<feature type="transmembrane region" description="Helical" evidence="2">
    <location>
        <begin position="277"/>
        <end position="303"/>
    </location>
</feature>
<organism evidence="3 4">
    <name type="scientific">Seiridium cardinale</name>
    <dbReference type="NCBI Taxonomy" id="138064"/>
    <lineage>
        <taxon>Eukaryota</taxon>
        <taxon>Fungi</taxon>
        <taxon>Dikarya</taxon>
        <taxon>Ascomycota</taxon>
        <taxon>Pezizomycotina</taxon>
        <taxon>Sordariomycetes</taxon>
        <taxon>Xylariomycetidae</taxon>
        <taxon>Amphisphaeriales</taxon>
        <taxon>Sporocadaceae</taxon>
        <taxon>Seiridium</taxon>
    </lineage>
</organism>
<dbReference type="Proteomes" id="UP001465668">
    <property type="component" value="Unassembled WGS sequence"/>
</dbReference>
<evidence type="ECO:0000256" key="1">
    <source>
        <dbReference type="SAM" id="MobiDB-lite"/>
    </source>
</evidence>
<dbReference type="EMBL" id="JARVKM010000006">
    <property type="protein sequence ID" value="KAK9780387.1"/>
    <property type="molecule type" value="Genomic_DNA"/>
</dbReference>
<feature type="region of interest" description="Disordered" evidence="1">
    <location>
        <begin position="356"/>
        <end position="394"/>
    </location>
</feature>
<proteinExistence type="predicted"/>
<keyword evidence="2" id="KW-1133">Transmembrane helix</keyword>
<evidence type="ECO:0000256" key="2">
    <source>
        <dbReference type="SAM" id="Phobius"/>
    </source>
</evidence>
<keyword evidence="4" id="KW-1185">Reference proteome</keyword>